<evidence type="ECO:0000256" key="1">
    <source>
        <dbReference type="SAM" id="SignalP"/>
    </source>
</evidence>
<name>A0A4S8M5I3_DENBC</name>
<dbReference type="Proteomes" id="UP000297245">
    <property type="component" value="Unassembled WGS sequence"/>
</dbReference>
<proteinExistence type="predicted"/>
<protein>
    <submittedName>
        <fullName evidence="2">Uncharacterized protein</fullName>
    </submittedName>
</protein>
<reference evidence="2 3" key="1">
    <citation type="journal article" date="2019" name="Nat. Ecol. Evol.">
        <title>Megaphylogeny resolves global patterns of mushroom evolution.</title>
        <authorList>
            <person name="Varga T."/>
            <person name="Krizsan K."/>
            <person name="Foldi C."/>
            <person name="Dima B."/>
            <person name="Sanchez-Garcia M."/>
            <person name="Sanchez-Ramirez S."/>
            <person name="Szollosi G.J."/>
            <person name="Szarkandi J.G."/>
            <person name="Papp V."/>
            <person name="Albert L."/>
            <person name="Andreopoulos W."/>
            <person name="Angelini C."/>
            <person name="Antonin V."/>
            <person name="Barry K.W."/>
            <person name="Bougher N.L."/>
            <person name="Buchanan P."/>
            <person name="Buyck B."/>
            <person name="Bense V."/>
            <person name="Catcheside P."/>
            <person name="Chovatia M."/>
            <person name="Cooper J."/>
            <person name="Damon W."/>
            <person name="Desjardin D."/>
            <person name="Finy P."/>
            <person name="Geml J."/>
            <person name="Haridas S."/>
            <person name="Hughes K."/>
            <person name="Justo A."/>
            <person name="Karasinski D."/>
            <person name="Kautmanova I."/>
            <person name="Kiss B."/>
            <person name="Kocsube S."/>
            <person name="Kotiranta H."/>
            <person name="LaButti K.M."/>
            <person name="Lechner B.E."/>
            <person name="Liimatainen K."/>
            <person name="Lipzen A."/>
            <person name="Lukacs Z."/>
            <person name="Mihaltcheva S."/>
            <person name="Morgado L.N."/>
            <person name="Niskanen T."/>
            <person name="Noordeloos M.E."/>
            <person name="Ohm R.A."/>
            <person name="Ortiz-Santana B."/>
            <person name="Ovrebo C."/>
            <person name="Racz N."/>
            <person name="Riley R."/>
            <person name="Savchenko A."/>
            <person name="Shiryaev A."/>
            <person name="Soop K."/>
            <person name="Spirin V."/>
            <person name="Szebenyi C."/>
            <person name="Tomsovsky M."/>
            <person name="Tulloss R.E."/>
            <person name="Uehling J."/>
            <person name="Grigoriev I.V."/>
            <person name="Vagvolgyi C."/>
            <person name="Papp T."/>
            <person name="Martin F.M."/>
            <person name="Miettinen O."/>
            <person name="Hibbett D.S."/>
            <person name="Nagy L.G."/>
        </authorList>
    </citation>
    <scope>NUCLEOTIDE SEQUENCE [LARGE SCALE GENOMIC DNA]</scope>
    <source>
        <strain evidence="2 3">CBS 962.96</strain>
    </source>
</reference>
<evidence type="ECO:0000313" key="2">
    <source>
        <dbReference type="EMBL" id="THU97484.1"/>
    </source>
</evidence>
<sequence length="70" mass="7610">MNVNLQALLHAILLTWNLSASGSPQHLRGTLSSRVTALGTTLDSFPAQTLMRLLTPKETNKFSSYPDGLL</sequence>
<gene>
    <name evidence="2" type="ORF">K435DRAFT_62541</name>
</gene>
<dbReference type="AlphaFoldDB" id="A0A4S8M5I3"/>
<organism evidence="2 3">
    <name type="scientific">Dendrothele bispora (strain CBS 962.96)</name>
    <dbReference type="NCBI Taxonomy" id="1314807"/>
    <lineage>
        <taxon>Eukaryota</taxon>
        <taxon>Fungi</taxon>
        <taxon>Dikarya</taxon>
        <taxon>Basidiomycota</taxon>
        <taxon>Agaricomycotina</taxon>
        <taxon>Agaricomycetes</taxon>
        <taxon>Agaricomycetidae</taxon>
        <taxon>Agaricales</taxon>
        <taxon>Agaricales incertae sedis</taxon>
        <taxon>Dendrothele</taxon>
    </lineage>
</organism>
<evidence type="ECO:0000313" key="3">
    <source>
        <dbReference type="Proteomes" id="UP000297245"/>
    </source>
</evidence>
<feature type="signal peptide" evidence="1">
    <location>
        <begin position="1"/>
        <end position="22"/>
    </location>
</feature>
<keyword evidence="1" id="KW-0732">Signal</keyword>
<dbReference type="EMBL" id="ML179154">
    <property type="protein sequence ID" value="THU97484.1"/>
    <property type="molecule type" value="Genomic_DNA"/>
</dbReference>
<accession>A0A4S8M5I3</accession>
<feature type="chain" id="PRO_5020800694" evidence="1">
    <location>
        <begin position="23"/>
        <end position="70"/>
    </location>
</feature>
<keyword evidence="3" id="KW-1185">Reference proteome</keyword>